<evidence type="ECO:0000256" key="13">
    <source>
        <dbReference type="RuleBase" id="RU367138"/>
    </source>
</evidence>
<evidence type="ECO:0000256" key="6">
    <source>
        <dbReference type="ARBA" id="ARBA00022679"/>
    </source>
</evidence>
<gene>
    <name evidence="15" type="primary">MCD4</name>
    <name evidence="15" type="ORF">SLS56_001334</name>
</gene>
<evidence type="ECO:0000256" key="9">
    <source>
        <dbReference type="ARBA" id="ARBA00022989"/>
    </source>
</evidence>
<feature type="transmembrane region" description="Helical" evidence="13">
    <location>
        <begin position="682"/>
        <end position="701"/>
    </location>
</feature>
<dbReference type="PANTHER" id="PTHR12250">
    <property type="entry name" value="PHOSPHATIDYLINOSITOL GLYCAN, CLASS N"/>
    <property type="match status" value="1"/>
</dbReference>
<comment type="similarity">
    <text evidence="3 13">Belongs to the PIGG/PIGN/PIGO family. PIGN subfamily.</text>
</comment>
<feature type="transmembrane region" description="Helical" evidence="13">
    <location>
        <begin position="721"/>
        <end position="739"/>
    </location>
</feature>
<sequence>MARLGRLGFLAIAVVFHLVYIYSIFDIYFVSPIVSGMREYGLDFKEPPAKRLILFVGDGLRADKAFQSFPDPSPADPSAPEAQELRPLAPFLRSRVLSHGTFGVSHTRVPTESRPGHVALIAGLYEDVSSVTTGWKLNPVNFDSVFNRSRHTWSWGSPDILPMFEQGAVPGRVDVDMYGAEYEDFSQDATHLDTWVFERVKGLFRDAKSNATLNAALRQDKNVFFLHLLGLDTTGHSYRPYSKEYLHNIKIVDQGVKEITELIEDFYNDGKTAFVFTADHGMSDWGSHGDGHPDNTRTPLIAWGSGVAPPVKVPQGTAAGHEDGFSSDWNLDHIQRNDVAQADVAALMAYLVGIPFPVNSVGELPLAYLNADATKKAKALLVNAKEILEMYHVKEEQKKATELHYKPFSAFGGAEENSVENRIASITKLIDSGHAEDAIQQCTELIKLGLGGLRYLQTYDWLFLRTLVTLGYLGWIAFAITTVIDLHVLHGTAETSRSVASTTVFSAVGVALFSVLLAQRSSLTYYGYAIFPVMFWEEVYARRAALRKGKDVLFEHIKTPQDKFGLVVKFLASIGFLEAIVQSYFHREVFTICYILASLWPAFYGMGFIKKNRLLVTTWWLSCSMMSIFTLLDALKVEDITLILLGGFLMFTVGALYLIFEKSIIAQSTATKKGLAAEKADALSRTILGTQVGLIALAMLVTKSSVTSLQAKEGLPLGTQIVGWVVLVASLTVPFLHGLAPNNHYIHRLVVIFLAFSPIFIILTISYEGLFYFAFCMTVVTWVRMEHRIYQHTSQKQHHTAAAQPPTAATSELNPLTPALASTHTRLANLSSDSPNHRSLSLGDARIALFFLFLLQSAFFSTGNIASVSSFSLDAVARLIPVFDPFSQGALLMFKILVPFAVISANLGILNRRLGVAPSALFMIVMAIGDVMTASFFWMVRDEGSWLDIGTTISHFCIASGLCVFVAALEGVSEIFVSGVEFEDVVVQGVKGVANGVRDGVEKVKLEANGVVETVNGAVNGKTTTDAR</sequence>
<protein>
    <recommendedName>
        <fullName evidence="4 13">GPI ethanolamine phosphate transferase 1</fullName>
        <ecNumber evidence="13">2.-.-.-</ecNumber>
    </recommendedName>
</protein>
<evidence type="ECO:0000256" key="10">
    <source>
        <dbReference type="ARBA" id="ARBA00023136"/>
    </source>
</evidence>
<comment type="subcellular location">
    <subcellularLocation>
        <location evidence="1 13">Endoplasmic reticulum membrane</location>
        <topology evidence="1 13">Multi-pass membrane protein</topology>
    </subcellularLocation>
</comment>
<feature type="transmembrane region" description="Helical" evidence="13">
    <location>
        <begin position="847"/>
        <end position="866"/>
    </location>
</feature>
<comment type="function">
    <text evidence="12 13">Ethanolamine phosphate transferase involved in glycosylphosphatidylinositol-anchor biosynthesis. Transfers ethanolamine phosphate to the first alpha-1,4-linked mannose of the glycosylphosphatidylinositol precursor of GPI-anchor.</text>
</comment>
<dbReference type="InterPro" id="IPR007070">
    <property type="entry name" value="GPI_EtnP_transferase_1"/>
</dbReference>
<comment type="caution">
    <text evidence="15">The sequence shown here is derived from an EMBL/GenBank/DDBJ whole genome shotgun (WGS) entry which is preliminary data.</text>
</comment>
<keyword evidence="11" id="KW-0325">Glycoprotein</keyword>
<feature type="transmembrane region" description="Helical" evidence="13">
    <location>
        <begin position="498"/>
        <end position="519"/>
    </location>
</feature>
<keyword evidence="8 13" id="KW-0256">Endoplasmic reticulum</keyword>
<feature type="transmembrane region" description="Helical" evidence="13">
    <location>
        <begin position="7"/>
        <end position="30"/>
    </location>
</feature>
<dbReference type="EMBL" id="JAJVDC020000008">
    <property type="protein sequence ID" value="KAL1635982.1"/>
    <property type="molecule type" value="Genomic_DNA"/>
</dbReference>
<proteinExistence type="inferred from homology"/>
<keyword evidence="6 13" id="KW-0808">Transferase</keyword>
<evidence type="ECO:0000256" key="5">
    <source>
        <dbReference type="ARBA" id="ARBA00022502"/>
    </source>
</evidence>
<feature type="domain" description="GPI ethanolamine phosphate transferase 1 C-terminal" evidence="14">
    <location>
        <begin position="452"/>
        <end position="945"/>
    </location>
</feature>
<feature type="transmembrane region" description="Helical" evidence="13">
    <location>
        <begin position="640"/>
        <end position="661"/>
    </location>
</feature>
<evidence type="ECO:0000313" key="15">
    <source>
        <dbReference type="EMBL" id="KAL1635982.1"/>
    </source>
</evidence>
<organism evidence="15 16">
    <name type="scientific">Neofusicoccum ribis</name>
    <dbReference type="NCBI Taxonomy" id="45134"/>
    <lineage>
        <taxon>Eukaryota</taxon>
        <taxon>Fungi</taxon>
        <taxon>Dikarya</taxon>
        <taxon>Ascomycota</taxon>
        <taxon>Pezizomycotina</taxon>
        <taxon>Dothideomycetes</taxon>
        <taxon>Dothideomycetes incertae sedis</taxon>
        <taxon>Botryosphaeriales</taxon>
        <taxon>Botryosphaeriaceae</taxon>
        <taxon>Neofusicoccum</taxon>
    </lineage>
</organism>
<dbReference type="EC" id="2.-.-.-" evidence="13"/>
<feature type="transmembrane region" description="Helical" evidence="13">
    <location>
        <begin position="746"/>
        <end position="763"/>
    </location>
</feature>
<keyword evidence="9 13" id="KW-1133">Transmembrane helix</keyword>
<feature type="transmembrane region" description="Helical" evidence="13">
    <location>
        <begin position="886"/>
        <end position="909"/>
    </location>
</feature>
<dbReference type="Pfam" id="PF04987">
    <property type="entry name" value="PigN"/>
    <property type="match status" value="1"/>
</dbReference>
<dbReference type="Gene3D" id="3.40.720.10">
    <property type="entry name" value="Alkaline Phosphatase, subunit A"/>
    <property type="match status" value="1"/>
</dbReference>
<dbReference type="Pfam" id="PF01663">
    <property type="entry name" value="Phosphodiest"/>
    <property type="match status" value="1"/>
</dbReference>
<evidence type="ECO:0000256" key="12">
    <source>
        <dbReference type="ARBA" id="ARBA00024850"/>
    </source>
</evidence>
<comment type="pathway">
    <text evidence="2 13">Glycolipid biosynthesis; glycosylphosphatidylinositol-anchor biosynthesis.</text>
</comment>
<evidence type="ECO:0000256" key="4">
    <source>
        <dbReference type="ARBA" id="ARBA00020831"/>
    </source>
</evidence>
<feature type="transmembrane region" description="Helical" evidence="13">
    <location>
        <begin position="614"/>
        <end position="634"/>
    </location>
</feature>
<keyword evidence="16" id="KW-1185">Reference proteome</keyword>
<evidence type="ECO:0000256" key="2">
    <source>
        <dbReference type="ARBA" id="ARBA00004687"/>
    </source>
</evidence>
<feature type="transmembrane region" description="Helical" evidence="13">
    <location>
        <begin position="564"/>
        <end position="583"/>
    </location>
</feature>
<dbReference type="InterPro" id="IPR017850">
    <property type="entry name" value="Alkaline_phosphatase_core_sf"/>
</dbReference>
<name>A0ABR3T933_9PEZI</name>
<feature type="transmembrane region" description="Helical" evidence="13">
    <location>
        <begin position="462"/>
        <end position="486"/>
    </location>
</feature>
<feature type="transmembrane region" description="Helical" evidence="13">
    <location>
        <begin position="946"/>
        <end position="969"/>
    </location>
</feature>
<dbReference type="SUPFAM" id="SSF53649">
    <property type="entry name" value="Alkaline phosphatase-like"/>
    <property type="match status" value="1"/>
</dbReference>
<evidence type="ECO:0000256" key="11">
    <source>
        <dbReference type="ARBA" id="ARBA00023180"/>
    </source>
</evidence>
<feature type="transmembrane region" description="Helical" evidence="13">
    <location>
        <begin position="921"/>
        <end position="940"/>
    </location>
</feature>
<feature type="transmembrane region" description="Helical" evidence="13">
    <location>
        <begin position="769"/>
        <end position="785"/>
    </location>
</feature>
<keyword evidence="7 13" id="KW-0812">Transmembrane</keyword>
<evidence type="ECO:0000256" key="8">
    <source>
        <dbReference type="ARBA" id="ARBA00022824"/>
    </source>
</evidence>
<dbReference type="InterPro" id="IPR002591">
    <property type="entry name" value="Phosphodiest/P_Trfase"/>
</dbReference>
<dbReference type="CDD" id="cd16020">
    <property type="entry name" value="GPI_EPT_1"/>
    <property type="match status" value="1"/>
</dbReference>
<keyword evidence="5 13" id="KW-0337">GPI-anchor biosynthesis</keyword>
<reference evidence="15 16" key="1">
    <citation type="submission" date="2024-02" db="EMBL/GenBank/DDBJ databases">
        <title>De novo assembly and annotation of 12 fungi associated with fruit tree decline syndrome in Ontario, Canada.</title>
        <authorList>
            <person name="Sulman M."/>
            <person name="Ellouze W."/>
            <person name="Ilyukhin E."/>
        </authorList>
    </citation>
    <scope>NUCLEOTIDE SEQUENCE [LARGE SCALE GENOMIC DNA]</scope>
    <source>
        <strain evidence="15 16">M1-105</strain>
    </source>
</reference>
<dbReference type="Proteomes" id="UP001521116">
    <property type="component" value="Unassembled WGS sequence"/>
</dbReference>
<evidence type="ECO:0000259" key="14">
    <source>
        <dbReference type="Pfam" id="PF04987"/>
    </source>
</evidence>
<dbReference type="InterPro" id="IPR017852">
    <property type="entry name" value="GPI_EtnP_transferase_1_C"/>
</dbReference>
<evidence type="ECO:0000313" key="16">
    <source>
        <dbReference type="Proteomes" id="UP001521116"/>
    </source>
</evidence>
<keyword evidence="10 13" id="KW-0472">Membrane</keyword>
<evidence type="ECO:0000256" key="3">
    <source>
        <dbReference type="ARBA" id="ARBA00008400"/>
    </source>
</evidence>
<dbReference type="PANTHER" id="PTHR12250:SF0">
    <property type="entry name" value="GPI ETHANOLAMINE PHOSPHATE TRANSFERASE 1"/>
    <property type="match status" value="1"/>
</dbReference>
<feature type="transmembrane region" description="Helical" evidence="13">
    <location>
        <begin position="589"/>
        <end position="607"/>
    </location>
</feature>
<accession>A0ABR3T933</accession>
<evidence type="ECO:0000256" key="7">
    <source>
        <dbReference type="ARBA" id="ARBA00022692"/>
    </source>
</evidence>
<evidence type="ECO:0000256" key="1">
    <source>
        <dbReference type="ARBA" id="ARBA00004477"/>
    </source>
</evidence>
<dbReference type="InterPro" id="IPR037671">
    <property type="entry name" value="PIGN_N"/>
</dbReference>